<dbReference type="Proteomes" id="UP000285376">
    <property type="component" value="Unassembled WGS sequence"/>
</dbReference>
<feature type="region of interest" description="Disordered" evidence="1">
    <location>
        <begin position="1"/>
        <end position="40"/>
    </location>
</feature>
<protein>
    <recommendedName>
        <fullName evidence="4">Tyrosine specific protein phosphatases domain-containing protein</fullName>
    </recommendedName>
</protein>
<evidence type="ECO:0000313" key="3">
    <source>
        <dbReference type="Proteomes" id="UP000285376"/>
    </source>
</evidence>
<accession>A0A417Z1S9</accession>
<comment type="caution">
    <text evidence="2">The sequence shown here is derived from an EMBL/GenBank/DDBJ whole genome shotgun (WGS) entry which is preliminary data.</text>
</comment>
<evidence type="ECO:0000313" key="2">
    <source>
        <dbReference type="EMBL" id="RHW43846.1"/>
    </source>
</evidence>
<evidence type="ECO:0000256" key="1">
    <source>
        <dbReference type="SAM" id="MobiDB-lite"/>
    </source>
</evidence>
<dbReference type="Gene3D" id="3.90.190.10">
    <property type="entry name" value="Protein tyrosine phosphatase superfamily"/>
    <property type="match status" value="1"/>
</dbReference>
<dbReference type="SUPFAM" id="SSF52799">
    <property type="entry name" value="(Phosphotyrosine protein) phosphatases II"/>
    <property type="match status" value="1"/>
</dbReference>
<dbReference type="InterPro" id="IPR029021">
    <property type="entry name" value="Prot-tyrosine_phosphatase-like"/>
</dbReference>
<name>A0A417Z1S9_9MICO</name>
<dbReference type="AlphaFoldDB" id="A0A417Z1S9"/>
<feature type="compositionally biased region" description="Polar residues" evidence="1">
    <location>
        <begin position="1"/>
        <end position="27"/>
    </location>
</feature>
<reference evidence="2 3" key="1">
    <citation type="submission" date="2018-08" db="EMBL/GenBank/DDBJ databases">
        <title>Whole genome sequence analysis of Dermacoccus abyssi bacteria isolated from Deep Mariana trench Micromonospora spp reveals genes involved in the environmental adaptation and production of secondary metabolites.</title>
        <authorList>
            <person name="Abdel-Mageed W.M."/>
            <person name="Lehri B."/>
            <person name="Nouioui I."/>
            <person name="Goodfellow I."/>
            <person name="Jaspars M."/>
            <person name="Karlyshev A."/>
        </authorList>
    </citation>
    <scope>NUCLEOTIDE SEQUENCE [LARGE SCALE GENOMIC DNA]</scope>
    <source>
        <strain evidence="2 3">MT1.1</strain>
    </source>
</reference>
<evidence type="ECO:0008006" key="4">
    <source>
        <dbReference type="Google" id="ProtNLM"/>
    </source>
</evidence>
<gene>
    <name evidence="2" type="ORF">D1832_14135</name>
</gene>
<sequence length="249" mass="26724">MPARQRSTSADRTPSLGSSARKSNAASTPDRWSMRLSSSAMGSLTAKRATCSGTSSRPAVRDLVELALRTAGETQPGAWPLREIEPSPGGRALDAPASFDEGLHLGTQTALAHTQADAVVSLSRIGSQENRETRLRRFGGGNHPARHVEYWIVDSDDPSTHNDLAAALNDAADTVAELRAEGHTVFLHCVHAHHRTPSVALLYAVEHCGLTADDAAEQIRATLGVDHIDGLLWNTAMHMAQRITAHRKP</sequence>
<organism evidence="2 3">
    <name type="scientific">Dermacoccus abyssi</name>
    <dbReference type="NCBI Taxonomy" id="322596"/>
    <lineage>
        <taxon>Bacteria</taxon>
        <taxon>Bacillati</taxon>
        <taxon>Actinomycetota</taxon>
        <taxon>Actinomycetes</taxon>
        <taxon>Micrococcales</taxon>
        <taxon>Dermacoccaceae</taxon>
        <taxon>Dermacoccus</taxon>
    </lineage>
</organism>
<dbReference type="EMBL" id="QWLM01000023">
    <property type="protein sequence ID" value="RHW43846.1"/>
    <property type="molecule type" value="Genomic_DNA"/>
</dbReference>
<proteinExistence type="predicted"/>